<evidence type="ECO:0000313" key="7">
    <source>
        <dbReference type="Proteomes" id="UP000821866"/>
    </source>
</evidence>
<evidence type="ECO:0000259" key="5">
    <source>
        <dbReference type="Pfam" id="PF00135"/>
    </source>
</evidence>
<sequence>MISSQVVLGTVLNEGSPLAEILARDGDGSDASMRAAIQELLTSCGVNDSSKLVDYYSSEAWPGQRGVNLSWTHRLLGDVFFECPVLSFANHLSARGNRVYVYRFDHKTKALEAKQGGMGGANKKRHAHLLILSTFPLH</sequence>
<feature type="domain" description="Carboxylesterase type B" evidence="5">
    <location>
        <begin position="46"/>
        <end position="113"/>
    </location>
</feature>
<comment type="similarity">
    <text evidence="1">Belongs to the type-B carboxylesterase/lipase family.</text>
</comment>
<dbReference type="SUPFAM" id="SSF53474">
    <property type="entry name" value="alpha/beta-Hydrolases"/>
    <property type="match status" value="1"/>
</dbReference>
<keyword evidence="2" id="KW-0719">Serine esterase</keyword>
<dbReference type="Pfam" id="PF00135">
    <property type="entry name" value="COesterase"/>
    <property type="match status" value="1"/>
</dbReference>
<accession>A0A9J6EVK4</accession>
<keyword evidence="3" id="KW-0378">Hydrolase</keyword>
<evidence type="ECO:0000256" key="4">
    <source>
        <dbReference type="ARBA" id="ARBA00023180"/>
    </source>
</evidence>
<dbReference type="GO" id="GO:0052689">
    <property type="term" value="F:carboxylic ester hydrolase activity"/>
    <property type="evidence" value="ECO:0007669"/>
    <property type="project" value="UniProtKB-KW"/>
</dbReference>
<evidence type="ECO:0000256" key="2">
    <source>
        <dbReference type="ARBA" id="ARBA00022487"/>
    </source>
</evidence>
<gene>
    <name evidence="6" type="ORF">HPB51_000155</name>
</gene>
<dbReference type="PANTHER" id="PTHR43918:SF4">
    <property type="entry name" value="CARBOXYLIC ESTER HYDROLASE"/>
    <property type="match status" value="1"/>
</dbReference>
<keyword evidence="7" id="KW-1185">Reference proteome</keyword>
<reference evidence="6" key="2">
    <citation type="submission" date="2021-09" db="EMBL/GenBank/DDBJ databases">
        <authorList>
            <person name="Jia N."/>
            <person name="Wang J."/>
            <person name="Shi W."/>
            <person name="Du L."/>
            <person name="Sun Y."/>
            <person name="Zhan W."/>
            <person name="Jiang J."/>
            <person name="Wang Q."/>
            <person name="Zhang B."/>
            <person name="Ji P."/>
            <person name="Sakyi L.B."/>
            <person name="Cui X."/>
            <person name="Yuan T."/>
            <person name="Jiang B."/>
            <person name="Yang W."/>
            <person name="Lam T.T.-Y."/>
            <person name="Chang Q."/>
            <person name="Ding S."/>
            <person name="Wang X."/>
            <person name="Zhu J."/>
            <person name="Ruan X."/>
            <person name="Zhao L."/>
            <person name="Wei J."/>
            <person name="Que T."/>
            <person name="Du C."/>
            <person name="Cheng J."/>
            <person name="Dai P."/>
            <person name="Han X."/>
            <person name="Huang E."/>
            <person name="Gao Y."/>
            <person name="Liu J."/>
            <person name="Shao H."/>
            <person name="Ye R."/>
            <person name="Li L."/>
            <person name="Wei W."/>
            <person name="Wang X."/>
            <person name="Wang C."/>
            <person name="Huo Q."/>
            <person name="Li W."/>
            <person name="Guo W."/>
            <person name="Chen H."/>
            <person name="Chen S."/>
            <person name="Zhou L."/>
            <person name="Zhou L."/>
            <person name="Ni X."/>
            <person name="Tian J."/>
            <person name="Zhou Y."/>
            <person name="Sheng Y."/>
            <person name="Liu T."/>
            <person name="Pan Y."/>
            <person name="Xia L."/>
            <person name="Li J."/>
            <person name="Zhao F."/>
            <person name="Cao W."/>
        </authorList>
    </citation>
    <scope>NUCLEOTIDE SEQUENCE</scope>
    <source>
        <strain evidence="6">Rmic-2018</strain>
        <tissue evidence="6">Larvae</tissue>
    </source>
</reference>
<reference evidence="6" key="1">
    <citation type="journal article" date="2020" name="Cell">
        <title>Large-Scale Comparative Analyses of Tick Genomes Elucidate Their Genetic Diversity and Vector Capacities.</title>
        <authorList>
            <consortium name="Tick Genome and Microbiome Consortium (TIGMIC)"/>
            <person name="Jia N."/>
            <person name="Wang J."/>
            <person name="Shi W."/>
            <person name="Du L."/>
            <person name="Sun Y."/>
            <person name="Zhan W."/>
            <person name="Jiang J.F."/>
            <person name="Wang Q."/>
            <person name="Zhang B."/>
            <person name="Ji P."/>
            <person name="Bell-Sakyi L."/>
            <person name="Cui X.M."/>
            <person name="Yuan T.T."/>
            <person name="Jiang B.G."/>
            <person name="Yang W.F."/>
            <person name="Lam T.T."/>
            <person name="Chang Q.C."/>
            <person name="Ding S.J."/>
            <person name="Wang X.J."/>
            <person name="Zhu J.G."/>
            <person name="Ruan X.D."/>
            <person name="Zhao L."/>
            <person name="Wei J.T."/>
            <person name="Ye R.Z."/>
            <person name="Que T.C."/>
            <person name="Du C.H."/>
            <person name="Zhou Y.H."/>
            <person name="Cheng J.X."/>
            <person name="Dai P.F."/>
            <person name="Guo W.B."/>
            <person name="Han X.H."/>
            <person name="Huang E.J."/>
            <person name="Li L.F."/>
            <person name="Wei W."/>
            <person name="Gao Y.C."/>
            <person name="Liu J.Z."/>
            <person name="Shao H.Z."/>
            <person name="Wang X."/>
            <person name="Wang C.C."/>
            <person name="Yang T.C."/>
            <person name="Huo Q.B."/>
            <person name="Li W."/>
            <person name="Chen H.Y."/>
            <person name="Chen S.E."/>
            <person name="Zhou L.G."/>
            <person name="Ni X.B."/>
            <person name="Tian J.H."/>
            <person name="Sheng Y."/>
            <person name="Liu T."/>
            <person name="Pan Y.S."/>
            <person name="Xia L.Y."/>
            <person name="Li J."/>
            <person name="Zhao F."/>
            <person name="Cao W.C."/>
        </authorList>
    </citation>
    <scope>NUCLEOTIDE SEQUENCE</scope>
    <source>
        <strain evidence="6">Rmic-2018</strain>
    </source>
</reference>
<evidence type="ECO:0000256" key="1">
    <source>
        <dbReference type="ARBA" id="ARBA00005964"/>
    </source>
</evidence>
<name>A0A9J6EVK4_RHIMP</name>
<evidence type="ECO:0000313" key="6">
    <source>
        <dbReference type="EMBL" id="KAH8038247.1"/>
    </source>
</evidence>
<dbReference type="InterPro" id="IPR002018">
    <property type="entry name" value="CarbesteraseB"/>
</dbReference>
<keyword evidence="4" id="KW-0325">Glycoprotein</keyword>
<proteinExistence type="inferred from homology"/>
<dbReference type="PANTHER" id="PTHR43918">
    <property type="entry name" value="ACETYLCHOLINESTERASE"/>
    <property type="match status" value="1"/>
</dbReference>
<dbReference type="Proteomes" id="UP000821866">
    <property type="component" value="Chromosome 1"/>
</dbReference>
<evidence type="ECO:0000256" key="3">
    <source>
        <dbReference type="ARBA" id="ARBA00022801"/>
    </source>
</evidence>
<protein>
    <recommendedName>
        <fullName evidence="5">Carboxylesterase type B domain-containing protein</fullName>
    </recommendedName>
</protein>
<dbReference type="EMBL" id="JABSTU010000001">
    <property type="protein sequence ID" value="KAH8038247.1"/>
    <property type="molecule type" value="Genomic_DNA"/>
</dbReference>
<dbReference type="InterPro" id="IPR050654">
    <property type="entry name" value="AChE-related_enzymes"/>
</dbReference>
<comment type="caution">
    <text evidence="6">The sequence shown here is derived from an EMBL/GenBank/DDBJ whole genome shotgun (WGS) entry which is preliminary data.</text>
</comment>
<organism evidence="6 7">
    <name type="scientific">Rhipicephalus microplus</name>
    <name type="common">Cattle tick</name>
    <name type="synonym">Boophilus microplus</name>
    <dbReference type="NCBI Taxonomy" id="6941"/>
    <lineage>
        <taxon>Eukaryota</taxon>
        <taxon>Metazoa</taxon>
        <taxon>Ecdysozoa</taxon>
        <taxon>Arthropoda</taxon>
        <taxon>Chelicerata</taxon>
        <taxon>Arachnida</taxon>
        <taxon>Acari</taxon>
        <taxon>Parasitiformes</taxon>
        <taxon>Ixodida</taxon>
        <taxon>Ixodoidea</taxon>
        <taxon>Ixodidae</taxon>
        <taxon>Rhipicephalinae</taxon>
        <taxon>Rhipicephalus</taxon>
        <taxon>Boophilus</taxon>
    </lineage>
</organism>
<dbReference type="InterPro" id="IPR029058">
    <property type="entry name" value="AB_hydrolase_fold"/>
</dbReference>
<dbReference type="Gene3D" id="3.40.50.1820">
    <property type="entry name" value="alpha/beta hydrolase"/>
    <property type="match status" value="1"/>
</dbReference>
<dbReference type="AlphaFoldDB" id="A0A9J6EVK4"/>